<evidence type="ECO:0000256" key="2">
    <source>
        <dbReference type="ARBA" id="ARBA00022448"/>
    </source>
</evidence>
<evidence type="ECO:0000256" key="1">
    <source>
        <dbReference type="ARBA" id="ARBA00004651"/>
    </source>
</evidence>
<evidence type="ECO:0000313" key="9">
    <source>
        <dbReference type="Proteomes" id="UP000252345"/>
    </source>
</evidence>
<keyword evidence="9" id="KW-1185">Reference proteome</keyword>
<dbReference type="CDD" id="cd06173">
    <property type="entry name" value="MFS_MefA_like"/>
    <property type="match status" value="1"/>
</dbReference>
<dbReference type="AlphaFoldDB" id="A0A366KG96"/>
<dbReference type="Proteomes" id="UP000252345">
    <property type="component" value="Unassembled WGS sequence"/>
</dbReference>
<accession>A0A366KG96</accession>
<keyword evidence="4 7" id="KW-0812">Transmembrane</keyword>
<keyword evidence="2" id="KW-0813">Transport</keyword>
<dbReference type="EMBL" id="PDCH01000001">
    <property type="protein sequence ID" value="RBQ00114.1"/>
    <property type="molecule type" value="Genomic_DNA"/>
</dbReference>
<protein>
    <submittedName>
        <fullName evidence="8">MFS transporter</fullName>
    </submittedName>
</protein>
<proteinExistence type="predicted"/>
<keyword evidence="5 7" id="KW-1133">Transmembrane helix</keyword>
<evidence type="ECO:0000256" key="4">
    <source>
        <dbReference type="ARBA" id="ARBA00022692"/>
    </source>
</evidence>
<gene>
    <name evidence="8" type="ORF">CRD59_01255</name>
</gene>
<dbReference type="Gene3D" id="1.20.1250.20">
    <property type="entry name" value="MFS general substrate transporter like domains"/>
    <property type="match status" value="1"/>
</dbReference>
<keyword evidence="6 7" id="KW-0472">Membrane</keyword>
<evidence type="ECO:0000256" key="5">
    <source>
        <dbReference type="ARBA" id="ARBA00022989"/>
    </source>
</evidence>
<feature type="transmembrane region" description="Helical" evidence="7">
    <location>
        <begin position="399"/>
        <end position="419"/>
    </location>
</feature>
<feature type="transmembrane region" description="Helical" evidence="7">
    <location>
        <begin position="243"/>
        <end position="268"/>
    </location>
</feature>
<comment type="caution">
    <text evidence="8">The sequence shown here is derived from an EMBL/GenBank/DDBJ whole genome shotgun (WGS) entry which is preliminary data.</text>
</comment>
<feature type="transmembrane region" description="Helical" evidence="7">
    <location>
        <begin position="52"/>
        <end position="71"/>
    </location>
</feature>
<name>A0A366KG96_9BIFI</name>
<reference evidence="8 9" key="1">
    <citation type="submission" date="2017-10" db="EMBL/GenBank/DDBJ databases">
        <title>Bifidobacterium xylocopum sp. nov. and Bifidobacterium aemilianum sp. nov., from the carpenter bee (Xylocopa violacea) digestive tract.</title>
        <authorList>
            <person name="Alberoni D."/>
            <person name="Baffoni L."/>
            <person name="Di Gioia D."/>
            <person name="Gaggia F."/>
            <person name="Biavati B."/>
        </authorList>
    </citation>
    <scope>NUCLEOTIDE SEQUENCE [LARGE SCALE GENOMIC DNA]</scope>
    <source>
        <strain evidence="8 9">XV2</strain>
    </source>
</reference>
<organism evidence="8 9">
    <name type="scientific">Bifidobacterium xylocopae</name>
    <dbReference type="NCBI Taxonomy" id="2493119"/>
    <lineage>
        <taxon>Bacteria</taxon>
        <taxon>Bacillati</taxon>
        <taxon>Actinomycetota</taxon>
        <taxon>Actinomycetes</taxon>
        <taxon>Bifidobacteriales</taxon>
        <taxon>Bifidobacteriaceae</taxon>
        <taxon>Bifidobacterium</taxon>
    </lineage>
</organism>
<dbReference type="InterPro" id="IPR036259">
    <property type="entry name" value="MFS_trans_sf"/>
</dbReference>
<feature type="transmembrane region" description="Helical" evidence="7">
    <location>
        <begin position="108"/>
        <end position="127"/>
    </location>
</feature>
<evidence type="ECO:0000256" key="3">
    <source>
        <dbReference type="ARBA" id="ARBA00022475"/>
    </source>
</evidence>
<feature type="transmembrane region" description="Helical" evidence="7">
    <location>
        <begin position="337"/>
        <end position="358"/>
    </location>
</feature>
<feature type="transmembrane region" description="Helical" evidence="7">
    <location>
        <begin position="83"/>
        <end position="102"/>
    </location>
</feature>
<dbReference type="GO" id="GO:0005886">
    <property type="term" value="C:plasma membrane"/>
    <property type="evidence" value="ECO:0007669"/>
    <property type="project" value="UniProtKB-SubCell"/>
</dbReference>
<comment type="subcellular location">
    <subcellularLocation>
        <location evidence="1">Cell membrane</location>
        <topology evidence="1">Multi-pass membrane protein</topology>
    </subcellularLocation>
</comment>
<keyword evidence="3" id="KW-1003">Cell membrane</keyword>
<dbReference type="PANTHER" id="PTHR43266">
    <property type="entry name" value="MACROLIDE-EFFLUX PROTEIN"/>
    <property type="match status" value="1"/>
</dbReference>
<dbReference type="GO" id="GO:0022857">
    <property type="term" value="F:transmembrane transporter activity"/>
    <property type="evidence" value="ECO:0007669"/>
    <property type="project" value="InterPro"/>
</dbReference>
<dbReference type="InterPro" id="IPR011701">
    <property type="entry name" value="MFS"/>
</dbReference>
<dbReference type="SUPFAM" id="SSF103473">
    <property type="entry name" value="MFS general substrate transporter"/>
    <property type="match status" value="1"/>
</dbReference>
<feature type="transmembrane region" description="Helical" evidence="7">
    <location>
        <begin position="179"/>
        <end position="201"/>
    </location>
</feature>
<dbReference type="Pfam" id="PF07690">
    <property type="entry name" value="MFS_1"/>
    <property type="match status" value="1"/>
</dbReference>
<dbReference type="PANTHER" id="PTHR43266:SF9">
    <property type="entry name" value="PERMEASE, MAJOR FACILITATOR SUPERFAMILY-RELATED"/>
    <property type="match status" value="1"/>
</dbReference>
<evidence type="ECO:0000313" key="8">
    <source>
        <dbReference type="EMBL" id="RBQ00114.1"/>
    </source>
</evidence>
<dbReference type="OrthoDB" id="69054at2"/>
<evidence type="ECO:0000256" key="6">
    <source>
        <dbReference type="ARBA" id="ARBA00023136"/>
    </source>
</evidence>
<feature type="transmembrane region" description="Helical" evidence="7">
    <location>
        <begin position="311"/>
        <end position="331"/>
    </location>
</feature>
<dbReference type="RefSeq" id="WP_113852773.1">
    <property type="nucleotide sequence ID" value="NZ_PDCH01000001.1"/>
</dbReference>
<feature type="transmembrane region" description="Helical" evidence="7">
    <location>
        <begin position="148"/>
        <end position="173"/>
    </location>
</feature>
<feature type="transmembrane region" description="Helical" evidence="7">
    <location>
        <begin position="280"/>
        <end position="299"/>
    </location>
</feature>
<evidence type="ECO:0000256" key="7">
    <source>
        <dbReference type="SAM" id="Phobius"/>
    </source>
</evidence>
<sequence length="440" mass="45625">MNAKSPTARTGGVFTAPFICLLVTEALSSLGQATLTFALPLRLLNVTGSASLYGLVTALAMVPSVLLTPIGGAMADRFDKRRAMALLDFLTAATAAAYLGLARHLDPVALTIATMMVVYGLHALYSPTVQATVPFIMDTKQDGESERLTTATALITQVNSLTTMIGPVFAGMLLGFEGIGAVAGMAMSTCALSSLWILLALRIPHALAEKQVATLEAPRTPLKTLLSDFIQVARFLRGRRPLISVNILITVANFVFCAFLNVALPYVVTHLLGLSNQMQGLAEGAIAAGGLAGAVVVSARPAWFSIAHTPALLLACSLCLPPTALTLALGAPAPASYLVLVAATACAMGLIQCISVTVISYEQTRTPSGLVGKVIGLTMCLAMAAMPLGQAAYGLLIDYLPMPAIMAVVTGLMCLTAIYTHGPLANGDAGVRQSGAARNR</sequence>
<feature type="transmembrane region" description="Helical" evidence="7">
    <location>
        <begin position="370"/>
        <end position="393"/>
    </location>
</feature>